<dbReference type="InterPro" id="IPR014284">
    <property type="entry name" value="RNA_pol_sigma-70_dom"/>
</dbReference>
<evidence type="ECO:0000256" key="3">
    <source>
        <dbReference type="ARBA" id="ARBA00023082"/>
    </source>
</evidence>
<sequence>MNGLPIERYYHSIMNEQELLNQLALGNQEAFTAIYLQYHGGIYNYLLKFTKNPILTEDLVHDVFLKIWEVRGQLDIKSSFQAYLYRLARNTALTQLNRISLYDTIRDEVLHRVSLGINDQALMNAVEAKQYEELLQKAVASLPPQRREAFILCRQQGKTYEEAAALMDISRNTFKQHLSLAVKSIKEYLLEHGDISLLILLVSLK</sequence>
<dbReference type="GO" id="GO:0016987">
    <property type="term" value="F:sigma factor activity"/>
    <property type="evidence" value="ECO:0007669"/>
    <property type="project" value="UniProtKB-KW"/>
</dbReference>
<dbReference type="InterPro" id="IPR007627">
    <property type="entry name" value="RNA_pol_sigma70_r2"/>
</dbReference>
<dbReference type="Gene3D" id="1.10.1740.10">
    <property type="match status" value="1"/>
</dbReference>
<dbReference type="InterPro" id="IPR013325">
    <property type="entry name" value="RNA_pol_sigma_r2"/>
</dbReference>
<dbReference type="STRING" id="393003.SAMN05660461_5153"/>
<evidence type="ECO:0000256" key="2">
    <source>
        <dbReference type="ARBA" id="ARBA00023015"/>
    </source>
</evidence>
<dbReference type="EMBL" id="FUZZ01000004">
    <property type="protein sequence ID" value="SKD09270.1"/>
    <property type="molecule type" value="Genomic_DNA"/>
</dbReference>
<dbReference type="SUPFAM" id="SSF88946">
    <property type="entry name" value="Sigma2 domain of RNA polymerase sigma factors"/>
    <property type="match status" value="1"/>
</dbReference>
<dbReference type="GO" id="GO:0006352">
    <property type="term" value="P:DNA-templated transcription initiation"/>
    <property type="evidence" value="ECO:0007669"/>
    <property type="project" value="InterPro"/>
</dbReference>
<dbReference type="InterPro" id="IPR039425">
    <property type="entry name" value="RNA_pol_sigma-70-like"/>
</dbReference>
<keyword evidence="8" id="KW-1185">Reference proteome</keyword>
<keyword evidence="3" id="KW-0731">Sigma factor</keyword>
<reference evidence="7 8" key="1">
    <citation type="submission" date="2017-02" db="EMBL/GenBank/DDBJ databases">
        <authorList>
            <person name="Peterson S.W."/>
        </authorList>
    </citation>
    <scope>NUCLEOTIDE SEQUENCE [LARGE SCALE GENOMIC DNA]</scope>
    <source>
        <strain evidence="7 8">DSM 18108</strain>
    </source>
</reference>
<evidence type="ECO:0000259" key="5">
    <source>
        <dbReference type="Pfam" id="PF04542"/>
    </source>
</evidence>
<accession>A0A1T5P943</accession>
<dbReference type="PANTHER" id="PTHR43133:SF46">
    <property type="entry name" value="RNA POLYMERASE SIGMA-70 FACTOR ECF SUBFAMILY"/>
    <property type="match status" value="1"/>
</dbReference>
<organism evidence="7 8">
    <name type="scientific">Chitinophaga ginsengisegetis</name>
    <dbReference type="NCBI Taxonomy" id="393003"/>
    <lineage>
        <taxon>Bacteria</taxon>
        <taxon>Pseudomonadati</taxon>
        <taxon>Bacteroidota</taxon>
        <taxon>Chitinophagia</taxon>
        <taxon>Chitinophagales</taxon>
        <taxon>Chitinophagaceae</taxon>
        <taxon>Chitinophaga</taxon>
    </lineage>
</organism>
<dbReference type="Pfam" id="PF04542">
    <property type="entry name" value="Sigma70_r2"/>
    <property type="match status" value="1"/>
</dbReference>
<dbReference type="SUPFAM" id="SSF88659">
    <property type="entry name" value="Sigma3 and sigma4 domains of RNA polymerase sigma factors"/>
    <property type="match status" value="1"/>
</dbReference>
<dbReference type="CDD" id="cd06171">
    <property type="entry name" value="Sigma70_r4"/>
    <property type="match status" value="1"/>
</dbReference>
<dbReference type="AlphaFoldDB" id="A0A1T5P943"/>
<dbReference type="NCBIfam" id="TIGR02985">
    <property type="entry name" value="Sig70_bacteroi1"/>
    <property type="match status" value="1"/>
</dbReference>
<dbReference type="InterPro" id="IPR036388">
    <property type="entry name" value="WH-like_DNA-bd_sf"/>
</dbReference>
<proteinExistence type="inferred from homology"/>
<dbReference type="Proteomes" id="UP000190166">
    <property type="component" value="Unassembled WGS sequence"/>
</dbReference>
<dbReference type="Gene3D" id="1.10.10.10">
    <property type="entry name" value="Winged helix-like DNA-binding domain superfamily/Winged helix DNA-binding domain"/>
    <property type="match status" value="1"/>
</dbReference>
<evidence type="ECO:0000259" key="6">
    <source>
        <dbReference type="Pfam" id="PF08281"/>
    </source>
</evidence>
<dbReference type="InterPro" id="IPR014327">
    <property type="entry name" value="RNA_pol_sigma70_bacteroid"/>
</dbReference>
<gene>
    <name evidence="7" type="ORF">SAMN05660461_5153</name>
</gene>
<feature type="domain" description="RNA polymerase sigma factor 70 region 4 type 2" evidence="6">
    <location>
        <begin position="133"/>
        <end position="184"/>
    </location>
</feature>
<dbReference type="PANTHER" id="PTHR43133">
    <property type="entry name" value="RNA POLYMERASE ECF-TYPE SIGMA FACTO"/>
    <property type="match status" value="1"/>
</dbReference>
<dbReference type="NCBIfam" id="TIGR02937">
    <property type="entry name" value="sigma70-ECF"/>
    <property type="match status" value="1"/>
</dbReference>
<dbReference type="InterPro" id="IPR013249">
    <property type="entry name" value="RNA_pol_sigma70_r4_t2"/>
</dbReference>
<name>A0A1T5P943_9BACT</name>
<keyword evidence="4" id="KW-0804">Transcription</keyword>
<dbReference type="Pfam" id="PF08281">
    <property type="entry name" value="Sigma70_r4_2"/>
    <property type="match status" value="1"/>
</dbReference>
<evidence type="ECO:0000256" key="1">
    <source>
        <dbReference type="ARBA" id="ARBA00010641"/>
    </source>
</evidence>
<keyword evidence="2" id="KW-0805">Transcription regulation</keyword>
<feature type="domain" description="RNA polymerase sigma-70 region 2" evidence="5">
    <location>
        <begin position="35"/>
        <end position="98"/>
    </location>
</feature>
<evidence type="ECO:0000313" key="8">
    <source>
        <dbReference type="Proteomes" id="UP000190166"/>
    </source>
</evidence>
<protein>
    <submittedName>
        <fullName evidence="7">RNA polymerase sigma-70 factor, ECF subfamily</fullName>
    </submittedName>
</protein>
<comment type="similarity">
    <text evidence="1">Belongs to the sigma-70 factor family. ECF subfamily.</text>
</comment>
<evidence type="ECO:0000313" key="7">
    <source>
        <dbReference type="EMBL" id="SKD09270.1"/>
    </source>
</evidence>
<dbReference type="InterPro" id="IPR013324">
    <property type="entry name" value="RNA_pol_sigma_r3/r4-like"/>
</dbReference>
<evidence type="ECO:0000256" key="4">
    <source>
        <dbReference type="ARBA" id="ARBA00023163"/>
    </source>
</evidence>
<dbReference type="GO" id="GO:0003677">
    <property type="term" value="F:DNA binding"/>
    <property type="evidence" value="ECO:0007669"/>
    <property type="project" value="InterPro"/>
</dbReference>